<dbReference type="InterPro" id="IPR011051">
    <property type="entry name" value="RmlC_Cupin_sf"/>
</dbReference>
<reference evidence="1 2" key="1">
    <citation type="submission" date="2020-05" db="EMBL/GenBank/DDBJ databases">
        <title>Erythrobacter mangrovi sp. nov., isolated from rhizosphere soil of mangrove plant (Kandelia candel).</title>
        <authorList>
            <person name="Ye Y.H."/>
        </authorList>
    </citation>
    <scope>NUCLEOTIDE SEQUENCE [LARGE SCALE GENOMIC DNA]</scope>
    <source>
        <strain evidence="1 2">EB310</strain>
    </source>
</reference>
<evidence type="ECO:0000313" key="2">
    <source>
        <dbReference type="Proteomes" id="UP000504693"/>
    </source>
</evidence>
<protein>
    <submittedName>
        <fullName evidence="1">Cupin</fullName>
    </submittedName>
</protein>
<dbReference type="InterPro" id="IPR014710">
    <property type="entry name" value="RmlC-like_jellyroll"/>
</dbReference>
<dbReference type="AlphaFoldDB" id="A0A7D3XYM2"/>
<sequence length="105" mass="11866">MPKVVTEIAQYRADRAWGAMDLIDIEGASVRVHWTDQPYKWHKNDGAEVFVVLNGEVDMHYRLDDIEHCARLTASDIFVAEVGDEHVAHPVGEARILVIEKRGSV</sequence>
<accession>A0A7D3XYM2</accession>
<gene>
    <name evidence="1" type="ORF">HQR01_04180</name>
</gene>
<dbReference type="SUPFAM" id="SSF51182">
    <property type="entry name" value="RmlC-like cupins"/>
    <property type="match status" value="1"/>
</dbReference>
<dbReference type="RefSeq" id="WP_173212824.1">
    <property type="nucleotide sequence ID" value="NZ_CP053921.1"/>
</dbReference>
<name>A0A7D3XYM2_9SPHN</name>
<dbReference type="Gene3D" id="2.60.120.10">
    <property type="entry name" value="Jelly Rolls"/>
    <property type="match status" value="1"/>
</dbReference>
<dbReference type="KEGG" id="emv:HQR01_04180"/>
<evidence type="ECO:0000313" key="1">
    <source>
        <dbReference type="EMBL" id="QKG70632.1"/>
    </source>
</evidence>
<proteinExistence type="predicted"/>
<organism evidence="1 2">
    <name type="scientific">Erythrobacter mangrovi</name>
    <dbReference type="NCBI Taxonomy" id="2739433"/>
    <lineage>
        <taxon>Bacteria</taxon>
        <taxon>Pseudomonadati</taxon>
        <taxon>Pseudomonadota</taxon>
        <taxon>Alphaproteobacteria</taxon>
        <taxon>Sphingomonadales</taxon>
        <taxon>Erythrobacteraceae</taxon>
        <taxon>Erythrobacter/Porphyrobacter group</taxon>
        <taxon>Erythrobacter</taxon>
    </lineage>
</organism>
<dbReference type="Proteomes" id="UP000504693">
    <property type="component" value="Chromosome"/>
</dbReference>
<keyword evidence="2" id="KW-1185">Reference proteome</keyword>
<dbReference type="EMBL" id="CP053921">
    <property type="protein sequence ID" value="QKG70632.1"/>
    <property type="molecule type" value="Genomic_DNA"/>
</dbReference>